<dbReference type="EMBL" id="CM007366">
    <property type="protein sequence ID" value="OIW10747.1"/>
    <property type="molecule type" value="Genomic_DNA"/>
</dbReference>
<gene>
    <name evidence="1" type="ORF">TanjilG_27693</name>
</gene>
<dbReference type="GO" id="GO:0071108">
    <property type="term" value="P:protein K48-linked deubiquitination"/>
    <property type="evidence" value="ECO:0007669"/>
    <property type="project" value="TreeGrafter"/>
</dbReference>
<dbReference type="AlphaFoldDB" id="A0A4P1RH03"/>
<dbReference type="GO" id="GO:1990380">
    <property type="term" value="F:K48-linked deubiquitinase activity"/>
    <property type="evidence" value="ECO:0007669"/>
    <property type="project" value="InterPro"/>
</dbReference>
<dbReference type="GO" id="GO:0071944">
    <property type="term" value="C:cell periphery"/>
    <property type="evidence" value="ECO:0007669"/>
    <property type="project" value="TreeGrafter"/>
</dbReference>
<accession>A0A4P1RH03</accession>
<evidence type="ECO:0000313" key="2">
    <source>
        <dbReference type="Proteomes" id="UP000188354"/>
    </source>
</evidence>
<dbReference type="GO" id="GO:0005829">
    <property type="term" value="C:cytosol"/>
    <property type="evidence" value="ECO:0007669"/>
    <property type="project" value="TreeGrafter"/>
</dbReference>
<dbReference type="STRING" id="3871.A0A4P1RH03"/>
<dbReference type="SUPFAM" id="SSF64484">
    <property type="entry name" value="beta and beta-prime subunits of DNA dependent RNA-polymerase"/>
    <property type="match status" value="1"/>
</dbReference>
<organism evidence="1 2">
    <name type="scientific">Lupinus angustifolius</name>
    <name type="common">Narrow-leaved blue lupine</name>
    <dbReference type="NCBI Taxonomy" id="3871"/>
    <lineage>
        <taxon>Eukaryota</taxon>
        <taxon>Viridiplantae</taxon>
        <taxon>Streptophyta</taxon>
        <taxon>Embryophyta</taxon>
        <taxon>Tracheophyta</taxon>
        <taxon>Spermatophyta</taxon>
        <taxon>Magnoliopsida</taxon>
        <taxon>eudicotyledons</taxon>
        <taxon>Gunneridae</taxon>
        <taxon>Pentapetalae</taxon>
        <taxon>rosids</taxon>
        <taxon>fabids</taxon>
        <taxon>Fabales</taxon>
        <taxon>Fabaceae</taxon>
        <taxon>Papilionoideae</taxon>
        <taxon>50 kb inversion clade</taxon>
        <taxon>genistoids sensu lato</taxon>
        <taxon>core genistoids</taxon>
        <taxon>Genisteae</taxon>
        <taxon>Lupinus</taxon>
    </lineage>
</organism>
<dbReference type="PANTHER" id="PTHR18063">
    <property type="entry name" value="NF-E2 INDUCIBLE PROTEIN"/>
    <property type="match status" value="1"/>
</dbReference>
<dbReference type="GO" id="GO:0016807">
    <property type="term" value="F:cysteine-type carboxypeptidase activity"/>
    <property type="evidence" value="ECO:0007669"/>
    <property type="project" value="TreeGrafter"/>
</dbReference>
<protein>
    <submittedName>
        <fullName evidence="1">Uncharacterized protein</fullName>
    </submittedName>
</protein>
<proteinExistence type="predicted"/>
<dbReference type="Proteomes" id="UP000188354">
    <property type="component" value="Chromosome LG06"/>
</dbReference>
<evidence type="ECO:0000313" key="1">
    <source>
        <dbReference type="EMBL" id="OIW10747.1"/>
    </source>
</evidence>
<sequence length="208" mass="23639">MEGPLFDFCRPEPSQEPMVVTPPLDMKQAESSQQHDKMAALEINLPSEGHYGVTKFPFVILHPYFMSEIAKILNKICPGCKSIRRELQNKVYEGEVVLAEQADKSTLAAHQATDQGYINEPDVEWEKLNEVNGDTLFMTSNFKEFKVEESHESNTWDENNAMTSTENKDVGYVENQQQNIADAIDLLPRLATGIDVNLKFRRSVLLFI</sequence>
<dbReference type="InterPro" id="IPR007518">
    <property type="entry name" value="MINDY"/>
</dbReference>
<dbReference type="PANTHER" id="PTHR18063:SF6">
    <property type="entry name" value="UBIQUITIN CARBOXYL-TERMINAL HYDROLASE"/>
    <property type="match status" value="1"/>
</dbReference>
<keyword evidence="2" id="KW-1185">Reference proteome</keyword>
<reference evidence="1 2" key="1">
    <citation type="journal article" date="2017" name="Plant Biotechnol. J.">
        <title>A comprehensive draft genome sequence for lupin (Lupinus angustifolius), an emerging health food: insights into plant-microbe interactions and legume evolution.</title>
        <authorList>
            <person name="Hane J.K."/>
            <person name="Ming Y."/>
            <person name="Kamphuis L.G."/>
            <person name="Nelson M.N."/>
            <person name="Garg G."/>
            <person name="Atkins C.A."/>
            <person name="Bayer P.E."/>
            <person name="Bravo A."/>
            <person name="Bringans S."/>
            <person name="Cannon S."/>
            <person name="Edwards D."/>
            <person name="Foley R."/>
            <person name="Gao L.L."/>
            <person name="Harrison M.J."/>
            <person name="Huang W."/>
            <person name="Hurgobin B."/>
            <person name="Li S."/>
            <person name="Liu C.W."/>
            <person name="McGrath A."/>
            <person name="Morahan G."/>
            <person name="Murray J."/>
            <person name="Weller J."/>
            <person name="Jian J."/>
            <person name="Singh K.B."/>
        </authorList>
    </citation>
    <scope>NUCLEOTIDE SEQUENCE [LARGE SCALE GENOMIC DNA]</scope>
    <source>
        <strain evidence="2">cv. Tanjil</strain>
        <tissue evidence="1">Whole plant</tissue>
    </source>
</reference>
<dbReference type="GO" id="GO:0004843">
    <property type="term" value="F:cysteine-type deubiquitinase activity"/>
    <property type="evidence" value="ECO:0007669"/>
    <property type="project" value="InterPro"/>
</dbReference>
<name>A0A4P1RH03_LUPAN</name>
<dbReference type="Gramene" id="OIW10747">
    <property type="protein sequence ID" value="OIW10747"/>
    <property type="gene ID" value="TanjilG_27693"/>
</dbReference>